<evidence type="ECO:0000313" key="2">
    <source>
        <dbReference type="EMBL" id="CAF3918317.1"/>
    </source>
</evidence>
<name>A0A814UDS5_9BILA</name>
<evidence type="ECO:0000313" key="1">
    <source>
        <dbReference type="EMBL" id="CAF1174416.1"/>
    </source>
</evidence>
<dbReference type="GO" id="GO:0032007">
    <property type="term" value="P:negative regulation of TOR signaling"/>
    <property type="evidence" value="ECO:0007669"/>
    <property type="project" value="InterPro"/>
</dbReference>
<organism evidence="1 3">
    <name type="scientific">Rotaria sordida</name>
    <dbReference type="NCBI Taxonomy" id="392033"/>
    <lineage>
        <taxon>Eukaryota</taxon>
        <taxon>Metazoa</taxon>
        <taxon>Spiralia</taxon>
        <taxon>Gnathifera</taxon>
        <taxon>Rotifera</taxon>
        <taxon>Eurotatoria</taxon>
        <taxon>Bdelloidea</taxon>
        <taxon>Philodinida</taxon>
        <taxon>Philodinidae</taxon>
        <taxon>Rotaria</taxon>
    </lineage>
</organism>
<protein>
    <submittedName>
        <fullName evidence="1">Uncharacterized protein</fullName>
    </submittedName>
</protein>
<evidence type="ECO:0000313" key="3">
    <source>
        <dbReference type="Proteomes" id="UP000663864"/>
    </source>
</evidence>
<dbReference type="Proteomes" id="UP000663836">
    <property type="component" value="Unassembled WGS sequence"/>
</dbReference>
<dbReference type="PANTHER" id="PTHR21844:SF2">
    <property type="entry name" value="PROLINE-RICH AKT1 SUBSTRATE 1"/>
    <property type="match status" value="1"/>
</dbReference>
<proteinExistence type="predicted"/>
<sequence>MHFYCQCLNVTIDVLEINDNQETQTHILANDLIRFVNLPHEWFECNISSDLRIRIAWQSLFQSISIRDMKLNRCLVCNQYTHITNNDTNKMLINKDLLNDITVKDIYLDSNYSKITKIVLPTRINGLPMTNFLGSQDETFQRECELVRQLYRQSIDDADRETEEKIRLYQHEQEQILDTKTEAIYKELDTFLSVMRAIPRYASSTKTSPILQPSNSYINENSMESGFGSDIFDANGTDLSRQSSTTERTFSERISNLDDEIIDDPMFDNTGWFSGRDNSSNYSTSLPQDIAFRPYTIPQPNNDDSNDLERIGKSFRELSQSLMCTDGTEVFGDLPSPRLNARQT</sequence>
<dbReference type="InterPro" id="IPR026682">
    <property type="entry name" value="AKT1S1"/>
</dbReference>
<reference evidence="1" key="1">
    <citation type="submission" date="2021-02" db="EMBL/GenBank/DDBJ databases">
        <authorList>
            <person name="Nowell W R."/>
        </authorList>
    </citation>
    <scope>NUCLEOTIDE SEQUENCE</scope>
</reference>
<dbReference type="AlphaFoldDB" id="A0A814UDS5"/>
<dbReference type="Proteomes" id="UP000663864">
    <property type="component" value="Unassembled WGS sequence"/>
</dbReference>
<dbReference type="EMBL" id="CAJOBD010002938">
    <property type="protein sequence ID" value="CAF3918317.1"/>
    <property type="molecule type" value="Genomic_DNA"/>
</dbReference>
<accession>A0A814UDS5</accession>
<dbReference type="PANTHER" id="PTHR21844">
    <property type="entry name" value="AKT1 SUBSTRATE 1 PROTEIN"/>
    <property type="match status" value="1"/>
</dbReference>
<dbReference type="GO" id="GO:0005737">
    <property type="term" value="C:cytoplasm"/>
    <property type="evidence" value="ECO:0007669"/>
    <property type="project" value="TreeGrafter"/>
</dbReference>
<dbReference type="GO" id="GO:0048011">
    <property type="term" value="P:neurotrophin TRK receptor signaling pathway"/>
    <property type="evidence" value="ECO:0007669"/>
    <property type="project" value="InterPro"/>
</dbReference>
<comment type="caution">
    <text evidence="1">The sequence shown here is derived from an EMBL/GenBank/DDBJ whole genome shotgun (WGS) entry which is preliminary data.</text>
</comment>
<dbReference type="EMBL" id="CAJNOT010001272">
    <property type="protein sequence ID" value="CAF1174416.1"/>
    <property type="molecule type" value="Genomic_DNA"/>
</dbReference>
<gene>
    <name evidence="2" type="ORF">JBS370_LOCUS21777</name>
    <name evidence="1" type="ORF">ZHD862_LOCUS21396</name>
</gene>